<dbReference type="SUPFAM" id="SSF48264">
    <property type="entry name" value="Cytochrome P450"/>
    <property type="match status" value="1"/>
</dbReference>
<organism evidence="1 2">
    <name type="scientific">Rubus argutus</name>
    <name type="common">Southern blackberry</name>
    <dbReference type="NCBI Taxonomy" id="59490"/>
    <lineage>
        <taxon>Eukaryota</taxon>
        <taxon>Viridiplantae</taxon>
        <taxon>Streptophyta</taxon>
        <taxon>Embryophyta</taxon>
        <taxon>Tracheophyta</taxon>
        <taxon>Spermatophyta</taxon>
        <taxon>Magnoliopsida</taxon>
        <taxon>eudicotyledons</taxon>
        <taxon>Gunneridae</taxon>
        <taxon>Pentapetalae</taxon>
        <taxon>rosids</taxon>
        <taxon>fabids</taxon>
        <taxon>Rosales</taxon>
        <taxon>Rosaceae</taxon>
        <taxon>Rosoideae</taxon>
        <taxon>Rosoideae incertae sedis</taxon>
        <taxon>Rubus</taxon>
    </lineage>
</organism>
<dbReference type="GO" id="GO:0005506">
    <property type="term" value="F:iron ion binding"/>
    <property type="evidence" value="ECO:0007669"/>
    <property type="project" value="InterPro"/>
</dbReference>
<comment type="caution">
    <text evidence="1">The sequence shown here is derived from an EMBL/GenBank/DDBJ whole genome shotgun (WGS) entry which is preliminary data.</text>
</comment>
<dbReference type="Proteomes" id="UP001457282">
    <property type="component" value="Unassembled WGS sequence"/>
</dbReference>
<evidence type="ECO:0000313" key="1">
    <source>
        <dbReference type="EMBL" id="KAK9934546.1"/>
    </source>
</evidence>
<dbReference type="AlphaFoldDB" id="A0AAW1XC55"/>
<proteinExistence type="predicted"/>
<gene>
    <name evidence="1" type="ORF">M0R45_021686</name>
</gene>
<protein>
    <submittedName>
        <fullName evidence="1">Uncharacterized protein</fullName>
    </submittedName>
</protein>
<dbReference type="InterPro" id="IPR001128">
    <property type="entry name" value="Cyt_P450"/>
</dbReference>
<dbReference type="EMBL" id="JBEDUW010000004">
    <property type="protein sequence ID" value="KAK9934546.1"/>
    <property type="molecule type" value="Genomic_DNA"/>
</dbReference>
<dbReference type="GO" id="GO:0004497">
    <property type="term" value="F:monooxygenase activity"/>
    <property type="evidence" value="ECO:0007669"/>
    <property type="project" value="InterPro"/>
</dbReference>
<name>A0AAW1XC55_RUBAR</name>
<evidence type="ECO:0000313" key="2">
    <source>
        <dbReference type="Proteomes" id="UP001457282"/>
    </source>
</evidence>
<accession>A0AAW1XC55</accession>
<dbReference type="GO" id="GO:0020037">
    <property type="term" value="F:heme binding"/>
    <property type="evidence" value="ECO:0007669"/>
    <property type="project" value="InterPro"/>
</dbReference>
<dbReference type="InterPro" id="IPR036396">
    <property type="entry name" value="Cyt_P450_sf"/>
</dbReference>
<dbReference type="Pfam" id="PF00067">
    <property type="entry name" value="p450"/>
    <property type="match status" value="1"/>
</dbReference>
<reference evidence="1 2" key="1">
    <citation type="journal article" date="2023" name="G3 (Bethesda)">
        <title>A chromosome-length genome assembly and annotation of blackberry (Rubus argutus, cv. 'Hillquist').</title>
        <authorList>
            <person name="Bruna T."/>
            <person name="Aryal R."/>
            <person name="Dudchenko O."/>
            <person name="Sargent D.J."/>
            <person name="Mead D."/>
            <person name="Buti M."/>
            <person name="Cavallini A."/>
            <person name="Hytonen T."/>
            <person name="Andres J."/>
            <person name="Pham M."/>
            <person name="Weisz D."/>
            <person name="Mascagni F."/>
            <person name="Usai G."/>
            <person name="Natali L."/>
            <person name="Bassil N."/>
            <person name="Fernandez G.E."/>
            <person name="Lomsadze A."/>
            <person name="Armour M."/>
            <person name="Olukolu B."/>
            <person name="Poorten T."/>
            <person name="Britton C."/>
            <person name="Davik J."/>
            <person name="Ashrafi H."/>
            <person name="Aiden E.L."/>
            <person name="Borodovsky M."/>
            <person name="Worthington M."/>
        </authorList>
    </citation>
    <scope>NUCLEOTIDE SEQUENCE [LARGE SCALE GENOMIC DNA]</scope>
    <source>
        <strain evidence="1">PI 553951</strain>
    </source>
</reference>
<dbReference type="GO" id="GO:0016705">
    <property type="term" value="F:oxidoreductase activity, acting on paired donors, with incorporation or reduction of molecular oxygen"/>
    <property type="evidence" value="ECO:0007669"/>
    <property type="project" value="InterPro"/>
</dbReference>
<sequence length="80" mass="8496">MIISSPGGHNKTMKTIVDVLLKIVKEQTGFGAAQLGHNNIKAVLLDLFIGGIDTSSITMVWGNGRTSYEASSDEESTGRS</sequence>
<keyword evidence="2" id="KW-1185">Reference proteome</keyword>